<evidence type="ECO:0000313" key="2">
    <source>
        <dbReference type="EMBL" id="GAA1505415.1"/>
    </source>
</evidence>
<proteinExistence type="predicted"/>
<gene>
    <name evidence="2" type="ORF">GCM10009788_06310</name>
</gene>
<dbReference type="SUPFAM" id="SSF55729">
    <property type="entry name" value="Acyl-CoA N-acyltransferases (Nat)"/>
    <property type="match status" value="1"/>
</dbReference>
<keyword evidence="3" id="KW-1185">Reference proteome</keyword>
<sequence length="207" mass="22608">MSAPILTDVATELTPPVLPAPPLPIRTERLVLRAVVPDDSAAIGAYCADPEVTRYLPFPALDADGLARRMERLVAGTAPSAPEEMLALAVEHEGVLVGDLMLRLTDRHGPADPPAIAELGWVFAPEYAGRGFATEAARALVDLAFTHYPLHRLMARLDPRNVTSARLCERLGMRHEAHTRQDFPERDGTWSDTAVYGLLRPEWAAAF</sequence>
<dbReference type="PROSITE" id="PS51186">
    <property type="entry name" value="GNAT"/>
    <property type="match status" value="1"/>
</dbReference>
<reference evidence="2 3" key="1">
    <citation type="journal article" date="2019" name="Int. J. Syst. Evol. Microbiol.">
        <title>The Global Catalogue of Microorganisms (GCM) 10K type strain sequencing project: providing services to taxonomists for standard genome sequencing and annotation.</title>
        <authorList>
            <consortium name="The Broad Institute Genomics Platform"/>
            <consortium name="The Broad Institute Genome Sequencing Center for Infectious Disease"/>
            <person name="Wu L."/>
            <person name="Ma J."/>
        </authorList>
    </citation>
    <scope>NUCLEOTIDE SEQUENCE [LARGE SCALE GENOMIC DNA]</scope>
    <source>
        <strain evidence="2 3">JCM 14942</strain>
    </source>
</reference>
<dbReference type="PANTHER" id="PTHR43792:SF1">
    <property type="entry name" value="N-ACETYLTRANSFERASE DOMAIN-CONTAINING PROTEIN"/>
    <property type="match status" value="1"/>
</dbReference>
<dbReference type="Pfam" id="PF13302">
    <property type="entry name" value="Acetyltransf_3"/>
    <property type="match status" value="1"/>
</dbReference>
<protein>
    <submittedName>
        <fullName evidence="2">GNAT family protein</fullName>
    </submittedName>
</protein>
<evidence type="ECO:0000259" key="1">
    <source>
        <dbReference type="PROSITE" id="PS51186"/>
    </source>
</evidence>
<dbReference type="Proteomes" id="UP001500842">
    <property type="component" value="Unassembled WGS sequence"/>
</dbReference>
<organism evidence="2 3">
    <name type="scientific">Nocardioides humi</name>
    <dbReference type="NCBI Taxonomy" id="449461"/>
    <lineage>
        <taxon>Bacteria</taxon>
        <taxon>Bacillati</taxon>
        <taxon>Actinomycetota</taxon>
        <taxon>Actinomycetes</taxon>
        <taxon>Propionibacteriales</taxon>
        <taxon>Nocardioidaceae</taxon>
        <taxon>Nocardioides</taxon>
    </lineage>
</organism>
<accession>A0ABN1ZWH1</accession>
<dbReference type="InterPro" id="IPR051531">
    <property type="entry name" value="N-acetyltransferase"/>
</dbReference>
<dbReference type="EMBL" id="BAAAOR010000005">
    <property type="protein sequence ID" value="GAA1505415.1"/>
    <property type="molecule type" value="Genomic_DNA"/>
</dbReference>
<evidence type="ECO:0000313" key="3">
    <source>
        <dbReference type="Proteomes" id="UP001500842"/>
    </source>
</evidence>
<dbReference type="Gene3D" id="3.40.630.30">
    <property type="match status" value="1"/>
</dbReference>
<dbReference type="InterPro" id="IPR016181">
    <property type="entry name" value="Acyl_CoA_acyltransferase"/>
</dbReference>
<feature type="domain" description="N-acetyltransferase" evidence="1">
    <location>
        <begin position="30"/>
        <end position="202"/>
    </location>
</feature>
<name>A0ABN1ZWH1_9ACTN</name>
<comment type="caution">
    <text evidence="2">The sequence shown here is derived from an EMBL/GenBank/DDBJ whole genome shotgun (WGS) entry which is preliminary data.</text>
</comment>
<dbReference type="InterPro" id="IPR000182">
    <property type="entry name" value="GNAT_dom"/>
</dbReference>
<dbReference type="PANTHER" id="PTHR43792">
    <property type="entry name" value="GNAT FAMILY, PUTATIVE (AFU_ORTHOLOGUE AFUA_3G00765)-RELATED-RELATED"/>
    <property type="match status" value="1"/>
</dbReference>